<evidence type="ECO:0000256" key="1">
    <source>
        <dbReference type="SAM" id="Phobius"/>
    </source>
</evidence>
<keyword evidence="1" id="KW-0472">Membrane</keyword>
<protein>
    <recommendedName>
        <fullName evidence="4">DUF3592 domain-containing protein</fullName>
    </recommendedName>
</protein>
<dbReference type="AlphaFoldDB" id="A0AAV5N4X2"/>
<reference evidence="2" key="1">
    <citation type="submission" date="2022-06" db="EMBL/GenBank/DDBJ databases">
        <title>Draft genome sequences of Leminorella grimontii str. JCM5902.</title>
        <authorList>
            <person name="Wakabayashi Y."/>
            <person name="Kojima K."/>
        </authorList>
    </citation>
    <scope>NUCLEOTIDE SEQUENCE</scope>
    <source>
        <strain evidence="2">JCM 5902</strain>
    </source>
</reference>
<evidence type="ECO:0000313" key="3">
    <source>
        <dbReference type="Proteomes" id="UP001058124"/>
    </source>
</evidence>
<name>A0AAV5N4X2_9GAMM</name>
<keyword evidence="3" id="KW-1185">Reference proteome</keyword>
<feature type="transmembrane region" description="Helical" evidence="1">
    <location>
        <begin position="156"/>
        <end position="181"/>
    </location>
</feature>
<comment type="caution">
    <text evidence="2">The sequence shown here is derived from an EMBL/GenBank/DDBJ whole genome shotgun (WGS) entry which is preliminary data.</text>
</comment>
<keyword evidence="1" id="KW-0812">Transmembrane</keyword>
<sequence>MEDILPLLKYFLPLLIPLGGWLAVRCIGKLARIVSPKTRSLFSAQDNNVRLTLPETGRYVVSVLIPPSKILIGVSHFSADFALTSRHSGEGIAYFPRNRLNLLTVRRTDMRGNQSLQIGTFQCEEPGEYEITCITPELIRPEYRIEITPYVSPLRLFILIPGLILGAAMTIGGIIASSILLT</sequence>
<evidence type="ECO:0008006" key="4">
    <source>
        <dbReference type="Google" id="ProtNLM"/>
    </source>
</evidence>
<proteinExistence type="predicted"/>
<gene>
    <name evidence="2" type="ORF">SOASR030_26200</name>
</gene>
<keyword evidence="1" id="KW-1133">Transmembrane helix</keyword>
<dbReference type="EMBL" id="BRLH01000006">
    <property type="protein sequence ID" value="GKX56508.1"/>
    <property type="molecule type" value="Genomic_DNA"/>
</dbReference>
<organism evidence="2 3">
    <name type="scientific">Leminorella grimontii</name>
    <dbReference type="NCBI Taxonomy" id="82981"/>
    <lineage>
        <taxon>Bacteria</taxon>
        <taxon>Pseudomonadati</taxon>
        <taxon>Pseudomonadota</taxon>
        <taxon>Gammaproteobacteria</taxon>
        <taxon>Enterobacterales</taxon>
        <taxon>Budviciaceae</taxon>
        <taxon>Leminorella</taxon>
    </lineage>
</organism>
<evidence type="ECO:0000313" key="2">
    <source>
        <dbReference type="EMBL" id="GKX56508.1"/>
    </source>
</evidence>
<accession>A0AAV5N4X2</accession>
<dbReference type="RefSeq" id="WP_051155724.1">
    <property type="nucleotide sequence ID" value="NZ_BRLH01000006.1"/>
</dbReference>
<dbReference type="Proteomes" id="UP001058124">
    <property type="component" value="Unassembled WGS sequence"/>
</dbReference>